<accession>A0A5J5HLA8</accession>
<dbReference type="Proteomes" id="UP000326671">
    <property type="component" value="Unassembled WGS sequence"/>
</dbReference>
<name>A0A5J5HLA8_9BACI</name>
<dbReference type="RefSeq" id="WP_150441421.1">
    <property type="nucleotide sequence ID" value="NZ_VYKL01000028.1"/>
</dbReference>
<evidence type="ECO:0000313" key="3">
    <source>
        <dbReference type="Proteomes" id="UP000326671"/>
    </source>
</evidence>
<dbReference type="EMBL" id="VYKL01000028">
    <property type="protein sequence ID" value="KAA9021047.1"/>
    <property type="molecule type" value="Genomic_DNA"/>
</dbReference>
<evidence type="ECO:0000313" key="2">
    <source>
        <dbReference type="EMBL" id="KAA9021047.1"/>
    </source>
</evidence>
<gene>
    <name evidence="2" type="ORF">F4V44_18050</name>
</gene>
<dbReference type="AlphaFoldDB" id="A0A5J5HLA8"/>
<sequence>MSNHFIEQQAYLVSEEIRKSSLYNVVRVDVSGDGGLKSQQQHNQWNGKDLITKVILEDKEGRLYSVKPDHNGVMFAKGEITYKEYSKLQKKEELRGYGYFFASTGFLIIMMFALLKFLT</sequence>
<keyword evidence="1" id="KW-0812">Transmembrane</keyword>
<protein>
    <submittedName>
        <fullName evidence="2">Uncharacterized protein</fullName>
    </submittedName>
</protein>
<reference evidence="2 3" key="1">
    <citation type="submission" date="2019-09" db="EMBL/GenBank/DDBJ databases">
        <title>Whole genome sequences of isolates from the Mars Exploration Rovers.</title>
        <authorList>
            <person name="Seuylemezian A."/>
            <person name="Vaishampayan P."/>
        </authorList>
    </citation>
    <scope>NUCLEOTIDE SEQUENCE [LARGE SCALE GENOMIC DNA]</scope>
    <source>
        <strain evidence="2 3">MER_TA_151</strain>
    </source>
</reference>
<feature type="transmembrane region" description="Helical" evidence="1">
    <location>
        <begin position="97"/>
        <end position="118"/>
    </location>
</feature>
<comment type="caution">
    <text evidence="2">The sequence shown here is derived from an EMBL/GenBank/DDBJ whole genome shotgun (WGS) entry which is preliminary data.</text>
</comment>
<keyword evidence="1" id="KW-0472">Membrane</keyword>
<keyword evidence="3" id="KW-1185">Reference proteome</keyword>
<proteinExistence type="predicted"/>
<organism evidence="2 3">
    <name type="scientific">Niallia endozanthoxylica</name>
    <dbReference type="NCBI Taxonomy" id="2036016"/>
    <lineage>
        <taxon>Bacteria</taxon>
        <taxon>Bacillati</taxon>
        <taxon>Bacillota</taxon>
        <taxon>Bacilli</taxon>
        <taxon>Bacillales</taxon>
        <taxon>Bacillaceae</taxon>
        <taxon>Niallia</taxon>
    </lineage>
</organism>
<dbReference type="OrthoDB" id="2427947at2"/>
<evidence type="ECO:0000256" key="1">
    <source>
        <dbReference type="SAM" id="Phobius"/>
    </source>
</evidence>
<keyword evidence="1" id="KW-1133">Transmembrane helix</keyword>